<name>T1GU67_MEGSC</name>
<feature type="repeat" description="ANK" evidence="3">
    <location>
        <begin position="250"/>
        <end position="282"/>
    </location>
</feature>
<dbReference type="InterPro" id="IPR002110">
    <property type="entry name" value="Ankyrin_rpt"/>
</dbReference>
<dbReference type="PROSITE" id="PS50297">
    <property type="entry name" value="ANK_REP_REGION"/>
    <property type="match status" value="1"/>
</dbReference>
<dbReference type="SUPFAM" id="SSF48403">
    <property type="entry name" value="Ankyrin repeat"/>
    <property type="match status" value="1"/>
</dbReference>
<dbReference type="SMART" id="SM00248">
    <property type="entry name" value="ANK"/>
    <property type="match status" value="1"/>
</dbReference>
<feature type="domain" description="Asparaginase/glutaminase C-terminal" evidence="4">
    <location>
        <begin position="57"/>
        <end position="173"/>
    </location>
</feature>
<accession>T1GU67</accession>
<dbReference type="EMBL" id="CAQQ02037527">
    <property type="status" value="NOT_ANNOTATED_CDS"/>
    <property type="molecule type" value="Genomic_DNA"/>
</dbReference>
<dbReference type="STRING" id="36166.T1GU67"/>
<evidence type="ECO:0000256" key="1">
    <source>
        <dbReference type="ARBA" id="ARBA00012920"/>
    </source>
</evidence>
<dbReference type="PANTHER" id="PTHR11707">
    <property type="entry name" value="L-ASPARAGINASE"/>
    <property type="match status" value="1"/>
</dbReference>
<evidence type="ECO:0000256" key="2">
    <source>
        <dbReference type="ARBA" id="ARBA00022801"/>
    </source>
</evidence>
<dbReference type="Proteomes" id="UP000015102">
    <property type="component" value="Unassembled WGS sequence"/>
</dbReference>
<keyword evidence="2" id="KW-0378">Hydrolase</keyword>
<sequence length="302" mass="32926">MRGNRTSKISANSLDAFDASNVPPLARIGINIDVDYRLIFRPCTISRFSISSELDDNVGLLRLFPSITSATCRAFLQPPMKGVVIQSFGSGNIPSNRQDILQQFKEAAERGVIIINCTQCPNGSVVGIYETGKILQDLGVISGFDMTPEAALTKLSYVLGKSEWTLEQKKQMMQTNLRGELTSAKQADIEEFDLVDAVARSLHISTPQELSQLGNTLFPAMLNAAVAAGDIAKINNLKSYGADLAGVNVDNRTALHIACREGNVEVVNMLLLNGVPVHTRDKYDKTPLIEAISTDRHETLSF</sequence>
<dbReference type="PANTHER" id="PTHR11707:SF28">
    <property type="entry name" value="60 KDA LYSOPHOSPHOLIPASE"/>
    <property type="match status" value="1"/>
</dbReference>
<dbReference type="GO" id="GO:0004067">
    <property type="term" value="F:asparaginase activity"/>
    <property type="evidence" value="ECO:0007669"/>
    <property type="project" value="UniProtKB-UniRule"/>
</dbReference>
<keyword evidence="3" id="KW-0040">ANK repeat</keyword>
<dbReference type="FunFam" id="3.40.50.40:FF:000001">
    <property type="entry name" value="L-asparaginase 1"/>
    <property type="match status" value="1"/>
</dbReference>
<dbReference type="SUPFAM" id="SSF53774">
    <property type="entry name" value="Glutaminase/Asparaginase"/>
    <property type="match status" value="1"/>
</dbReference>
<dbReference type="Pfam" id="PF17763">
    <property type="entry name" value="Asparaginase_C"/>
    <property type="match status" value="1"/>
</dbReference>
<dbReference type="InterPro" id="IPR006034">
    <property type="entry name" value="Asparaginase/glutaminase-like"/>
</dbReference>
<dbReference type="AlphaFoldDB" id="T1GU67"/>
<dbReference type="PROSITE" id="PS51732">
    <property type="entry name" value="ASN_GLN_ASE_3"/>
    <property type="match status" value="1"/>
</dbReference>
<reference evidence="6" key="1">
    <citation type="submission" date="2013-02" db="EMBL/GenBank/DDBJ databases">
        <authorList>
            <person name="Hughes D."/>
        </authorList>
    </citation>
    <scope>NUCLEOTIDE SEQUENCE</scope>
    <source>
        <strain>Durham</strain>
        <strain evidence="6">NC isolate 2 -- Noor lab</strain>
    </source>
</reference>
<dbReference type="PIRSF" id="PIRSF500176">
    <property type="entry name" value="L_ASNase"/>
    <property type="match status" value="1"/>
</dbReference>
<dbReference type="InterPro" id="IPR027473">
    <property type="entry name" value="L-asparaginase_C"/>
</dbReference>
<dbReference type="GO" id="GO:0009066">
    <property type="term" value="P:aspartate family amino acid metabolic process"/>
    <property type="evidence" value="ECO:0007669"/>
    <property type="project" value="UniProtKB-ARBA"/>
</dbReference>
<dbReference type="InterPro" id="IPR036770">
    <property type="entry name" value="Ankyrin_rpt-contain_sf"/>
</dbReference>
<dbReference type="EnsemblMetazoa" id="MESCA007275-RA">
    <property type="protein sequence ID" value="MESCA007275-PA"/>
    <property type="gene ID" value="MESCA007275"/>
</dbReference>
<dbReference type="Gene3D" id="3.40.50.1170">
    <property type="entry name" value="L-asparaginase, N-terminal domain"/>
    <property type="match status" value="1"/>
</dbReference>
<dbReference type="Pfam" id="PF12796">
    <property type="entry name" value="Ank_2"/>
    <property type="match status" value="1"/>
</dbReference>
<keyword evidence="6" id="KW-1185">Reference proteome</keyword>
<dbReference type="PROSITE" id="PS50088">
    <property type="entry name" value="ANK_REPEAT"/>
    <property type="match status" value="1"/>
</dbReference>
<reference evidence="5" key="2">
    <citation type="submission" date="2015-06" db="UniProtKB">
        <authorList>
            <consortium name="EnsemblMetazoa"/>
        </authorList>
    </citation>
    <scope>IDENTIFICATION</scope>
</reference>
<evidence type="ECO:0000259" key="4">
    <source>
        <dbReference type="Pfam" id="PF17763"/>
    </source>
</evidence>
<dbReference type="InterPro" id="IPR036152">
    <property type="entry name" value="Asp/glu_Ase-like_sf"/>
</dbReference>
<dbReference type="PIRSF" id="PIRSF001220">
    <property type="entry name" value="L-ASNase_gatD"/>
    <property type="match status" value="1"/>
</dbReference>
<dbReference type="HOGENOM" id="CLU_019134_3_1_1"/>
<protein>
    <recommendedName>
        <fullName evidence="1">asparaginase</fullName>
        <ecNumber evidence="1">3.5.1.1</ecNumber>
    </recommendedName>
</protein>
<dbReference type="Gene3D" id="3.40.50.40">
    <property type="match status" value="1"/>
</dbReference>
<evidence type="ECO:0000256" key="3">
    <source>
        <dbReference type="PROSITE-ProRule" id="PRU00023"/>
    </source>
</evidence>
<organism evidence="5 6">
    <name type="scientific">Megaselia scalaris</name>
    <name type="common">Humpbacked fly</name>
    <name type="synonym">Phora scalaris</name>
    <dbReference type="NCBI Taxonomy" id="36166"/>
    <lineage>
        <taxon>Eukaryota</taxon>
        <taxon>Metazoa</taxon>
        <taxon>Ecdysozoa</taxon>
        <taxon>Arthropoda</taxon>
        <taxon>Hexapoda</taxon>
        <taxon>Insecta</taxon>
        <taxon>Pterygota</taxon>
        <taxon>Neoptera</taxon>
        <taxon>Endopterygota</taxon>
        <taxon>Diptera</taxon>
        <taxon>Brachycera</taxon>
        <taxon>Muscomorpha</taxon>
        <taxon>Platypezoidea</taxon>
        <taxon>Phoridae</taxon>
        <taxon>Megaseliini</taxon>
        <taxon>Megaselia</taxon>
    </lineage>
</organism>
<dbReference type="InterPro" id="IPR037152">
    <property type="entry name" value="L-asparaginase_N_sf"/>
</dbReference>
<proteinExistence type="predicted"/>
<evidence type="ECO:0000313" key="6">
    <source>
        <dbReference type="Proteomes" id="UP000015102"/>
    </source>
</evidence>
<dbReference type="SMART" id="SM00870">
    <property type="entry name" value="Asparaginase"/>
    <property type="match status" value="1"/>
</dbReference>
<dbReference type="EC" id="3.5.1.1" evidence="1"/>
<dbReference type="Gene3D" id="1.25.40.20">
    <property type="entry name" value="Ankyrin repeat-containing domain"/>
    <property type="match status" value="1"/>
</dbReference>
<evidence type="ECO:0000313" key="5">
    <source>
        <dbReference type="EnsemblMetazoa" id="MESCA007275-PA"/>
    </source>
</evidence>
<dbReference type="InterPro" id="IPR040919">
    <property type="entry name" value="Asparaginase_C"/>
</dbReference>